<dbReference type="SUPFAM" id="SSF56235">
    <property type="entry name" value="N-terminal nucleophile aminohydrolases (Ntn hydrolases)"/>
    <property type="match status" value="1"/>
</dbReference>
<dbReference type="EC" id="6.3.5.4" evidence="3"/>
<proteinExistence type="inferred from homology"/>
<keyword evidence="4 8" id="KW-0547">Nucleotide-binding</keyword>
<dbReference type="Pfam" id="PF13537">
    <property type="entry name" value="GATase_7"/>
    <property type="match status" value="1"/>
</dbReference>
<dbReference type="Proteomes" id="UP000620559">
    <property type="component" value="Unassembled WGS sequence"/>
</dbReference>
<dbReference type="GO" id="GO:0005524">
    <property type="term" value="F:ATP binding"/>
    <property type="evidence" value="ECO:0007669"/>
    <property type="project" value="UniProtKB-KW"/>
</dbReference>
<keyword evidence="6" id="KW-0028">Amino-acid biosynthesis</keyword>
<evidence type="ECO:0000256" key="7">
    <source>
        <dbReference type="ARBA" id="ARBA00048741"/>
    </source>
</evidence>
<dbReference type="PANTHER" id="PTHR43284:SF1">
    <property type="entry name" value="ASPARAGINE SYNTHETASE"/>
    <property type="match status" value="1"/>
</dbReference>
<dbReference type="InterPro" id="IPR001962">
    <property type="entry name" value="Asn_synthase"/>
</dbReference>
<feature type="domain" description="Asparagine synthetase" evidence="10">
    <location>
        <begin position="226"/>
        <end position="572"/>
    </location>
</feature>
<dbReference type="PANTHER" id="PTHR43284">
    <property type="entry name" value="ASPARAGINE SYNTHETASE (GLUTAMINE-HYDROLYZING)"/>
    <property type="match status" value="1"/>
</dbReference>
<comment type="caution">
    <text evidence="12">The sequence shown here is derived from an EMBL/GenBank/DDBJ whole genome shotgun (WGS) entry which is preliminary data.</text>
</comment>
<accession>A0A8J7FQ93</accession>
<feature type="domain" description="Glutamine amidotransferase type-2" evidence="11">
    <location>
        <begin position="52"/>
        <end position="148"/>
    </location>
</feature>
<dbReference type="Gene3D" id="3.40.50.620">
    <property type="entry name" value="HUPs"/>
    <property type="match status" value="1"/>
</dbReference>
<dbReference type="SUPFAM" id="SSF52402">
    <property type="entry name" value="Adenine nucleotide alpha hydrolases-like"/>
    <property type="match status" value="1"/>
</dbReference>
<evidence type="ECO:0000256" key="9">
    <source>
        <dbReference type="PIRSR" id="PIRSR001589-3"/>
    </source>
</evidence>
<dbReference type="GO" id="GO:0004066">
    <property type="term" value="F:asparagine synthase (glutamine-hydrolyzing) activity"/>
    <property type="evidence" value="ECO:0007669"/>
    <property type="project" value="UniProtKB-EC"/>
</dbReference>
<dbReference type="GO" id="GO:0006529">
    <property type="term" value="P:asparagine biosynthetic process"/>
    <property type="evidence" value="ECO:0007669"/>
    <property type="project" value="UniProtKB-KW"/>
</dbReference>
<keyword evidence="6" id="KW-0061">Asparagine biosynthesis</keyword>
<dbReference type="GO" id="GO:0005829">
    <property type="term" value="C:cytosol"/>
    <property type="evidence" value="ECO:0007669"/>
    <property type="project" value="TreeGrafter"/>
</dbReference>
<dbReference type="EMBL" id="JADEWL010000248">
    <property type="protein sequence ID" value="MBE9217061.1"/>
    <property type="molecule type" value="Genomic_DNA"/>
</dbReference>
<reference evidence="12" key="1">
    <citation type="submission" date="2020-10" db="EMBL/GenBank/DDBJ databases">
        <authorList>
            <person name="Castelo-Branco R."/>
            <person name="Eusebio N."/>
            <person name="Adriana R."/>
            <person name="Vieira A."/>
            <person name="Brugerolle De Fraissinette N."/>
            <person name="Rezende De Castro R."/>
            <person name="Schneider M.P."/>
            <person name="Vasconcelos V."/>
            <person name="Leao P.N."/>
        </authorList>
    </citation>
    <scope>NUCLEOTIDE SEQUENCE</scope>
    <source>
        <strain evidence="12">LEGE 06105</strain>
    </source>
</reference>
<feature type="site" description="Important for beta-aspartyl-AMP intermediate formation" evidence="9">
    <location>
        <position position="350"/>
    </location>
</feature>
<sequence length="575" mass="66487">MKFANLWNRIQIPHIKLIPNWYVILGRVDASNYDVTYCCEDFFVVKAEVIKNHNERFIIVGDIWLSNRSQLLQILHLNKEYTDKQLVAHLWEIKREDCLNLLEGMFSLCVWDNLERRLYLVRDAVGCRTLYYTNYGKSCVIAPRLGTLLPFHSQKLDLVALRDYLCCAFVVGEKTLWQDVNELSAGMVLQMESSPEKINYLNYKSFWQPREDIKNTEESLIWHGKQLRQLLDEVVQEYLPVDESVGIYLSGGLDSSCITALAAKFHHHPVHTYSIHFGENCPNELEFSSLVAQHCKTHHHILEITGDDMWLKLPLIMSYLDDPIGDPLTIPNYLLGKIARDNANVILNGEGGDPCFGGPKNQPMLLNQLYGGVNNTEENLVANYLNSFKKCFPDLPQLLKPEVFTAVKDIPFVFADYLYTEDNYLNRLMTINIKFKGADQILTKVDNLTIANDLEGRSPLFDRRIVQMAMQIPPQYKVAGAQEKAVLKQAVLDILPKDIIQRPKSGMMVPVQYWFKNIWQRRAKSLLLDKNAEIAAYLNQDLIRQWLNYQGDAWQRYGVKLWLLVSLEIWLQVQK</sequence>
<comment type="similarity">
    <text evidence="2">Belongs to the asparagine synthetase family.</text>
</comment>
<dbReference type="RefSeq" id="WP_193926052.1">
    <property type="nucleotide sequence ID" value="NZ_JADEWL010000248.1"/>
</dbReference>
<evidence type="ECO:0000259" key="11">
    <source>
        <dbReference type="Pfam" id="PF13537"/>
    </source>
</evidence>
<dbReference type="Gene3D" id="3.60.20.10">
    <property type="entry name" value="Glutamine Phosphoribosylpyrophosphate, subunit 1, domain 1"/>
    <property type="match status" value="1"/>
</dbReference>
<gene>
    <name evidence="12" type="ORF">IQ247_31175</name>
</gene>
<dbReference type="Pfam" id="PF00733">
    <property type="entry name" value="Asn_synthase"/>
    <property type="match status" value="1"/>
</dbReference>
<evidence type="ECO:0000256" key="3">
    <source>
        <dbReference type="ARBA" id="ARBA00012737"/>
    </source>
</evidence>
<feature type="binding site" evidence="8">
    <location>
        <position position="83"/>
    </location>
    <ligand>
        <name>L-glutamine</name>
        <dbReference type="ChEBI" id="CHEBI:58359"/>
    </ligand>
</feature>
<name>A0A8J7FQ93_9CYAN</name>
<keyword evidence="5 8" id="KW-0067">ATP-binding</keyword>
<dbReference type="CDD" id="cd01991">
    <property type="entry name" value="Asn_synthase_B_C"/>
    <property type="match status" value="1"/>
</dbReference>
<evidence type="ECO:0000256" key="4">
    <source>
        <dbReference type="ARBA" id="ARBA00022741"/>
    </source>
</evidence>
<feature type="binding site" evidence="8">
    <location>
        <position position="275"/>
    </location>
    <ligand>
        <name>ATP</name>
        <dbReference type="ChEBI" id="CHEBI:30616"/>
    </ligand>
</feature>
<evidence type="ECO:0000313" key="13">
    <source>
        <dbReference type="Proteomes" id="UP000620559"/>
    </source>
</evidence>
<evidence type="ECO:0000256" key="8">
    <source>
        <dbReference type="PIRSR" id="PIRSR001589-2"/>
    </source>
</evidence>
<dbReference type="PIRSF" id="PIRSF001589">
    <property type="entry name" value="Asn_synthetase_glu-h"/>
    <property type="match status" value="1"/>
</dbReference>
<dbReference type="AlphaFoldDB" id="A0A8J7FQ93"/>
<evidence type="ECO:0000256" key="2">
    <source>
        <dbReference type="ARBA" id="ARBA00005752"/>
    </source>
</evidence>
<keyword evidence="13" id="KW-1185">Reference proteome</keyword>
<feature type="non-terminal residue" evidence="12">
    <location>
        <position position="575"/>
    </location>
</feature>
<evidence type="ECO:0000256" key="6">
    <source>
        <dbReference type="ARBA" id="ARBA00022888"/>
    </source>
</evidence>
<dbReference type="InterPro" id="IPR014729">
    <property type="entry name" value="Rossmann-like_a/b/a_fold"/>
</dbReference>
<dbReference type="InterPro" id="IPR029055">
    <property type="entry name" value="Ntn_hydrolases_N"/>
</dbReference>
<evidence type="ECO:0000259" key="10">
    <source>
        <dbReference type="Pfam" id="PF00733"/>
    </source>
</evidence>
<dbReference type="InterPro" id="IPR006426">
    <property type="entry name" value="Asn_synth_AEB"/>
</dbReference>
<organism evidence="12 13">
    <name type="scientific">Plectonema cf. radiosum LEGE 06105</name>
    <dbReference type="NCBI Taxonomy" id="945769"/>
    <lineage>
        <taxon>Bacteria</taxon>
        <taxon>Bacillati</taxon>
        <taxon>Cyanobacteriota</taxon>
        <taxon>Cyanophyceae</taxon>
        <taxon>Oscillatoriophycideae</taxon>
        <taxon>Oscillatoriales</taxon>
        <taxon>Microcoleaceae</taxon>
        <taxon>Plectonema</taxon>
    </lineage>
</organism>
<comment type="pathway">
    <text evidence="1">Amino-acid biosynthesis; L-asparagine biosynthesis; L-asparagine from L-aspartate (L-Gln route): step 1/1.</text>
</comment>
<dbReference type="InterPro" id="IPR017932">
    <property type="entry name" value="GATase_2_dom"/>
</dbReference>
<protein>
    <recommendedName>
        <fullName evidence="3">asparagine synthase (glutamine-hydrolyzing)</fullName>
        <ecNumber evidence="3">6.3.5.4</ecNumber>
    </recommendedName>
</protein>
<evidence type="ECO:0000256" key="5">
    <source>
        <dbReference type="ARBA" id="ARBA00022840"/>
    </source>
</evidence>
<evidence type="ECO:0000256" key="1">
    <source>
        <dbReference type="ARBA" id="ARBA00005187"/>
    </source>
</evidence>
<dbReference type="InterPro" id="IPR051786">
    <property type="entry name" value="ASN_synthetase/amidase"/>
</dbReference>
<evidence type="ECO:0000313" key="12">
    <source>
        <dbReference type="EMBL" id="MBE9217061.1"/>
    </source>
</evidence>
<comment type="catalytic activity">
    <reaction evidence="7">
        <text>L-aspartate + L-glutamine + ATP + H2O = L-asparagine + L-glutamate + AMP + diphosphate + H(+)</text>
        <dbReference type="Rhea" id="RHEA:12228"/>
        <dbReference type="ChEBI" id="CHEBI:15377"/>
        <dbReference type="ChEBI" id="CHEBI:15378"/>
        <dbReference type="ChEBI" id="CHEBI:29985"/>
        <dbReference type="ChEBI" id="CHEBI:29991"/>
        <dbReference type="ChEBI" id="CHEBI:30616"/>
        <dbReference type="ChEBI" id="CHEBI:33019"/>
        <dbReference type="ChEBI" id="CHEBI:58048"/>
        <dbReference type="ChEBI" id="CHEBI:58359"/>
        <dbReference type="ChEBI" id="CHEBI:456215"/>
        <dbReference type="EC" id="6.3.5.4"/>
    </reaction>
</comment>